<keyword evidence="3" id="KW-1185">Reference proteome</keyword>
<dbReference type="RefSeq" id="WP_349540880.1">
    <property type="nucleotide sequence ID" value="NZ_JAOALG010000001.1"/>
</dbReference>
<reference evidence="2 3" key="1">
    <citation type="journal article" date="2024" name="Chem. Sci.">
        <title>Discovery of a lagriamide polyketide by integrated genome mining, isotopic labeling, and untargeted metabolomics.</title>
        <authorList>
            <person name="Fergusson C.H."/>
            <person name="Saulog J."/>
            <person name="Paulo B.S."/>
            <person name="Wilson D.M."/>
            <person name="Liu D.Y."/>
            <person name="Morehouse N.J."/>
            <person name="Waterworth S."/>
            <person name="Barkei J."/>
            <person name="Gray C.A."/>
            <person name="Kwan J.C."/>
            <person name="Eustaquio A.S."/>
            <person name="Linington R.G."/>
        </authorList>
    </citation>
    <scope>NUCLEOTIDE SEQUENCE [LARGE SCALE GENOMIC DNA]</scope>
    <source>
        <strain evidence="2 3">RL17-338-BIF-B</strain>
    </source>
</reference>
<dbReference type="Pfam" id="PF03476">
    <property type="entry name" value="MOSC_N"/>
    <property type="match status" value="1"/>
</dbReference>
<dbReference type="EMBL" id="JAOALG010000001">
    <property type="protein sequence ID" value="MEQ5837963.1"/>
    <property type="molecule type" value="Genomic_DNA"/>
</dbReference>
<organism evidence="2 3">
    <name type="scientific">Paraburkholderia acidicola</name>
    <dbReference type="NCBI Taxonomy" id="1912599"/>
    <lineage>
        <taxon>Bacteria</taxon>
        <taxon>Pseudomonadati</taxon>
        <taxon>Pseudomonadota</taxon>
        <taxon>Betaproteobacteria</taxon>
        <taxon>Burkholderiales</taxon>
        <taxon>Burkholderiaceae</taxon>
        <taxon>Paraburkholderia</taxon>
    </lineage>
</organism>
<dbReference type="PROSITE" id="PS51340">
    <property type="entry name" value="MOSC"/>
    <property type="match status" value="1"/>
</dbReference>
<comment type="caution">
    <text evidence="2">The sequence shown here is derived from an EMBL/GenBank/DDBJ whole genome shotgun (WGS) entry which is preliminary data.</text>
</comment>
<feature type="domain" description="MOSC" evidence="1">
    <location>
        <begin position="146"/>
        <end position="290"/>
    </location>
</feature>
<evidence type="ECO:0000313" key="2">
    <source>
        <dbReference type="EMBL" id="MEQ5837963.1"/>
    </source>
</evidence>
<gene>
    <name evidence="2" type="ORF">N0A02_00735</name>
</gene>
<evidence type="ECO:0000259" key="1">
    <source>
        <dbReference type="PROSITE" id="PS51340"/>
    </source>
</evidence>
<protein>
    <submittedName>
        <fullName evidence="2">MOSC domain-containing protein</fullName>
    </submittedName>
</protein>
<dbReference type="Pfam" id="PF03473">
    <property type="entry name" value="MOSC"/>
    <property type="match status" value="1"/>
</dbReference>
<dbReference type="InterPro" id="IPR005303">
    <property type="entry name" value="MOCOS_middle"/>
</dbReference>
<dbReference type="InterPro" id="IPR005302">
    <property type="entry name" value="MoCF_Sase_C"/>
</dbReference>
<proteinExistence type="predicted"/>
<sequence>MRLEVKELWRYPVKSMRGESLTTANVTKGGIAFDRGWAVRDEGARTIRGAKFLGELMQCSARYLSEQPDDGYSVPHAIITFPNGMEINTDDERIHTQLSELVNRHVTLWPLQPASNEDHYRINTLETGDLTSEIRKMFAIKDDEPLDLSQFPPDLVRKLTTFVVPPGTYFDALPINVLTEASIRHLQTLVPGVQLDVRRFRPNVLISDDADTTGLLEETWLGKSVQIGEVDLSIVMRCPRCVMVTREQFELKSEPSIMRSLVRHMGQCISVYGQIEVGGALQVGQSVVVDDTQTRSIQID</sequence>
<dbReference type="InterPro" id="IPR011037">
    <property type="entry name" value="Pyrv_Knase-like_insert_dom_sf"/>
</dbReference>
<name>A0ABV1LF62_9BURK</name>
<evidence type="ECO:0000313" key="3">
    <source>
        <dbReference type="Proteomes" id="UP001469089"/>
    </source>
</evidence>
<dbReference type="Proteomes" id="UP001469089">
    <property type="component" value="Unassembled WGS sequence"/>
</dbReference>
<dbReference type="SUPFAM" id="SSF50800">
    <property type="entry name" value="PK beta-barrel domain-like"/>
    <property type="match status" value="1"/>
</dbReference>
<accession>A0ABV1LF62</accession>